<dbReference type="SUPFAM" id="SSF75304">
    <property type="entry name" value="Amidase signature (AS) enzymes"/>
    <property type="match status" value="1"/>
</dbReference>
<dbReference type="Gene3D" id="3.90.1300.10">
    <property type="entry name" value="Amidase signature (AS) domain"/>
    <property type="match status" value="1"/>
</dbReference>
<dbReference type="PANTHER" id="PTHR42678">
    <property type="entry name" value="AMIDASE"/>
    <property type="match status" value="1"/>
</dbReference>
<gene>
    <name evidence="3" type="ORF">ABLG96_08570</name>
</gene>
<dbReference type="PANTHER" id="PTHR42678:SF34">
    <property type="entry name" value="OS04G0183300 PROTEIN"/>
    <property type="match status" value="1"/>
</dbReference>
<dbReference type="InterPro" id="IPR006311">
    <property type="entry name" value="TAT_signal"/>
</dbReference>
<dbReference type="RefSeq" id="WP_353650930.1">
    <property type="nucleotide sequence ID" value="NZ_CP159218.1"/>
</dbReference>
<evidence type="ECO:0000256" key="1">
    <source>
        <dbReference type="SAM" id="MobiDB-lite"/>
    </source>
</evidence>
<accession>A0AAU8DUP4</accession>
<dbReference type="EMBL" id="CP159218">
    <property type="protein sequence ID" value="XCG65325.1"/>
    <property type="molecule type" value="Genomic_DNA"/>
</dbReference>
<organism evidence="3">
    <name type="scientific">Nakamurella sp. A5-74</name>
    <dbReference type="NCBI Taxonomy" id="3158264"/>
    <lineage>
        <taxon>Bacteria</taxon>
        <taxon>Bacillati</taxon>
        <taxon>Actinomycetota</taxon>
        <taxon>Actinomycetes</taxon>
        <taxon>Nakamurellales</taxon>
        <taxon>Nakamurellaceae</taxon>
        <taxon>Nakamurella</taxon>
    </lineage>
</organism>
<dbReference type="InterPro" id="IPR036928">
    <property type="entry name" value="AS_sf"/>
</dbReference>
<reference evidence="3" key="1">
    <citation type="submission" date="2024-05" db="EMBL/GenBank/DDBJ databases">
        <authorList>
            <person name="Cai S.Y."/>
            <person name="Jin L.M."/>
            <person name="Li H.R."/>
        </authorList>
    </citation>
    <scope>NUCLEOTIDE SEQUENCE</scope>
    <source>
        <strain evidence="3">A5-74</strain>
    </source>
</reference>
<feature type="region of interest" description="Disordered" evidence="1">
    <location>
        <begin position="49"/>
        <end position="69"/>
    </location>
</feature>
<evidence type="ECO:0000259" key="2">
    <source>
        <dbReference type="Pfam" id="PF01425"/>
    </source>
</evidence>
<dbReference type="InterPro" id="IPR023631">
    <property type="entry name" value="Amidase_dom"/>
</dbReference>
<sequence length="553" mass="57729">MEQTPLTRRTDDANADSVDRRIDRRTVLGAGVTATIAAAGMLVPGGEAAAAPDAADHSRRPQPIPPGELDALTIPEIQRRFRSRRLTAVALTHAYLQRIESVDPLVGAVILVNPAAPHQAAESDRRRACGRSLGALDGIPVLLKDNIDTAFLQTTAGSRALLGMPPVHDAFIVTQLRRAGAVILGKANLSEWANFRADFATGGWSGVGGQTNNPYVLDRNPSGSSSGPAAGVAAALAQVAVGTETNGSIVSPSGQCGVVGMKPTLGIASRTGIVPISVEQDTAGPIARHVVDAAIVLAALRGADRRDTPTLHVPRSLPRDLAGALDGASLRDRRIGVWRQAGIDAGTDRVVQHAVDVLTSSGATVIEVEVDAGESGNLSFTALKSEFVRDLEAYLRTRPRQERTLQQLVDFNAADPVELSRFDQNLFLTCLAAPPAGAKSIVAARKQAKALARAALDGLLHTHRLDAVMAPSNSPAWRTTYGTGDDFKIGSSGAAAVAGYPDLSVPAGYVGALPVGVNFIGGRWQDAKILQIGAAFEAAARARTAPRFLPSIG</sequence>
<dbReference type="AlphaFoldDB" id="A0AAU8DUP4"/>
<protein>
    <submittedName>
        <fullName evidence="3">Amidase family protein</fullName>
    </submittedName>
</protein>
<feature type="domain" description="Amidase" evidence="2">
    <location>
        <begin position="91"/>
        <end position="530"/>
    </location>
</feature>
<evidence type="ECO:0000313" key="3">
    <source>
        <dbReference type="EMBL" id="XCG65325.1"/>
    </source>
</evidence>
<name>A0AAU8DUP4_9ACTN</name>
<dbReference type="PROSITE" id="PS51318">
    <property type="entry name" value="TAT"/>
    <property type="match status" value="1"/>
</dbReference>
<proteinExistence type="predicted"/>
<dbReference type="Pfam" id="PF01425">
    <property type="entry name" value="Amidase"/>
    <property type="match status" value="1"/>
</dbReference>